<reference evidence="1" key="1">
    <citation type="submission" date="2014-11" db="EMBL/GenBank/DDBJ databases">
        <authorList>
            <person name="Amaro Gonzalez C."/>
        </authorList>
    </citation>
    <scope>NUCLEOTIDE SEQUENCE</scope>
</reference>
<protein>
    <submittedName>
        <fullName evidence="1">Uncharacterized protein</fullName>
    </submittedName>
</protein>
<evidence type="ECO:0000313" key="1">
    <source>
        <dbReference type="EMBL" id="JAH68170.1"/>
    </source>
</evidence>
<proteinExistence type="predicted"/>
<dbReference type="EMBL" id="GBXM01040407">
    <property type="protein sequence ID" value="JAH68170.1"/>
    <property type="molecule type" value="Transcribed_RNA"/>
</dbReference>
<sequence>MFIFCPNTFTCCNGVVVDFPPSLYLGYNENVVAH</sequence>
<dbReference type="AlphaFoldDB" id="A0A0E9USH5"/>
<name>A0A0E9USH5_ANGAN</name>
<reference evidence="1" key="2">
    <citation type="journal article" date="2015" name="Fish Shellfish Immunol.">
        <title>Early steps in the European eel (Anguilla anguilla)-Vibrio vulnificus interaction in the gills: Role of the RtxA13 toxin.</title>
        <authorList>
            <person name="Callol A."/>
            <person name="Pajuelo D."/>
            <person name="Ebbesson L."/>
            <person name="Teles M."/>
            <person name="MacKenzie S."/>
            <person name="Amaro C."/>
        </authorList>
    </citation>
    <scope>NUCLEOTIDE SEQUENCE</scope>
</reference>
<accession>A0A0E9USH5</accession>
<organism evidence="1">
    <name type="scientific">Anguilla anguilla</name>
    <name type="common">European freshwater eel</name>
    <name type="synonym">Muraena anguilla</name>
    <dbReference type="NCBI Taxonomy" id="7936"/>
    <lineage>
        <taxon>Eukaryota</taxon>
        <taxon>Metazoa</taxon>
        <taxon>Chordata</taxon>
        <taxon>Craniata</taxon>
        <taxon>Vertebrata</taxon>
        <taxon>Euteleostomi</taxon>
        <taxon>Actinopterygii</taxon>
        <taxon>Neopterygii</taxon>
        <taxon>Teleostei</taxon>
        <taxon>Anguilliformes</taxon>
        <taxon>Anguillidae</taxon>
        <taxon>Anguilla</taxon>
    </lineage>
</organism>